<reference evidence="3 4" key="1">
    <citation type="submission" date="2020-08" db="EMBL/GenBank/DDBJ databases">
        <authorList>
            <person name="Newling K."/>
            <person name="Davey J."/>
            <person name="Forrester S."/>
        </authorList>
    </citation>
    <scope>NUCLEOTIDE SEQUENCE [LARGE SCALE GENOMIC DNA]</scope>
    <source>
        <strain evidence="4">Crithidia deanei Carvalho (ATCC PRA-265)</strain>
    </source>
</reference>
<gene>
    <name evidence="3" type="ORF">ADEAN_000805000</name>
</gene>
<dbReference type="InterPro" id="IPR050185">
    <property type="entry name" value="Ub_carboxyl-term_hydrolase"/>
</dbReference>
<dbReference type="EMBL" id="LR877161">
    <property type="protein sequence ID" value="CAD2220528.1"/>
    <property type="molecule type" value="Genomic_DNA"/>
</dbReference>
<evidence type="ECO:0000259" key="2">
    <source>
        <dbReference type="PROSITE" id="PS50235"/>
    </source>
</evidence>
<dbReference type="VEuPathDB" id="TriTrypDB:ADEAN_000805000"/>
<sequence>MEAKGTVTPAGALRSLREFYPDFEGPSQQDCAEMIGAVIGAIEDEGRINVDVETLLASFRKDTTTFSSETNRKPTVPGHSGRREPFNGSTAKEERKKSDYEYSLPEVSPEEPNDAATTHSEMFGEKTQSDIKMFEMMHTLNEKNAVLEKKSQERRGLPLAKRSAFVPPNIFFNSTTDGFKGYLMSEVLCHRCGATSGTIESFTALLLDIPTHAQRTAFAKNHPEIQRCLPNGQPLQQKKPTLGRWYNPLSWLSYLYSLFRYACSSLPPLTLEECLDIHFEPLKLSGSSKYHCESCGEVSDATKKVSILSLPEYLLFHMKRFDAGLCFDTKKTDSVSFPISWNPLPRDAPVNSKSQPEVLDLRHYLHPALAEDVALPPEGFRTSRDSTPGSANGPKHSSYTLSGVVTHSGSLSGGHYVASVFKKTDTQSSWVHISDDAISGSTATEVSQMEDYVLLYQKQPIMELSEEDLMLRDKARYYLSRAAQGAPDGSVYISRMWLHRMAFFTDPGPILNQLCYCNEEKRKATGEAP</sequence>
<dbReference type="InterPro" id="IPR038765">
    <property type="entry name" value="Papain-like_cys_pep_sf"/>
</dbReference>
<dbReference type="PANTHER" id="PTHR21646:SF92">
    <property type="entry name" value="CARBOXYL-TERMINAL HYDROLASE, PUTATIVE-RELATED"/>
    <property type="match status" value="1"/>
</dbReference>
<proteinExistence type="predicted"/>
<dbReference type="OrthoDB" id="73004at2759"/>
<dbReference type="AlphaFoldDB" id="A0A7G2CKY8"/>
<dbReference type="Pfam" id="PF00443">
    <property type="entry name" value="UCH"/>
    <property type="match status" value="1"/>
</dbReference>
<protein>
    <submittedName>
        <fullName evidence="3">Ubiquitin carboxyl-terminal hydrolase, putative</fullName>
    </submittedName>
</protein>
<evidence type="ECO:0000256" key="1">
    <source>
        <dbReference type="SAM" id="MobiDB-lite"/>
    </source>
</evidence>
<dbReference type="InterPro" id="IPR028889">
    <property type="entry name" value="USP"/>
</dbReference>
<dbReference type="Gene3D" id="3.90.70.10">
    <property type="entry name" value="Cysteine proteinases"/>
    <property type="match status" value="1"/>
</dbReference>
<dbReference type="PROSITE" id="PS00973">
    <property type="entry name" value="USP_2"/>
    <property type="match status" value="1"/>
</dbReference>
<evidence type="ECO:0000313" key="4">
    <source>
        <dbReference type="Proteomes" id="UP000515908"/>
    </source>
</evidence>
<name>A0A7G2CKY8_9TRYP</name>
<keyword evidence="3" id="KW-0378">Hydrolase</keyword>
<feature type="region of interest" description="Disordered" evidence="1">
    <location>
        <begin position="63"/>
        <end position="122"/>
    </location>
</feature>
<dbReference type="InterPro" id="IPR001394">
    <property type="entry name" value="Peptidase_C19_UCH"/>
</dbReference>
<accession>A0A7G2CKY8</accession>
<dbReference type="PROSITE" id="PS50235">
    <property type="entry name" value="USP_3"/>
    <property type="match status" value="1"/>
</dbReference>
<dbReference type="GO" id="GO:0016579">
    <property type="term" value="P:protein deubiquitination"/>
    <property type="evidence" value="ECO:0007669"/>
    <property type="project" value="InterPro"/>
</dbReference>
<dbReference type="InterPro" id="IPR018200">
    <property type="entry name" value="USP_CS"/>
</dbReference>
<evidence type="ECO:0000313" key="3">
    <source>
        <dbReference type="EMBL" id="CAD2220528.1"/>
    </source>
</evidence>
<dbReference type="CDD" id="cd02257">
    <property type="entry name" value="Peptidase_C19"/>
    <property type="match status" value="1"/>
</dbReference>
<dbReference type="SUPFAM" id="SSF54001">
    <property type="entry name" value="Cysteine proteinases"/>
    <property type="match status" value="1"/>
</dbReference>
<organism evidence="3 4">
    <name type="scientific">Angomonas deanei</name>
    <dbReference type="NCBI Taxonomy" id="59799"/>
    <lineage>
        <taxon>Eukaryota</taxon>
        <taxon>Discoba</taxon>
        <taxon>Euglenozoa</taxon>
        <taxon>Kinetoplastea</taxon>
        <taxon>Metakinetoplastina</taxon>
        <taxon>Trypanosomatida</taxon>
        <taxon>Trypanosomatidae</taxon>
        <taxon>Strigomonadinae</taxon>
        <taxon>Angomonas</taxon>
    </lineage>
</organism>
<feature type="domain" description="USP" evidence="2">
    <location>
        <begin position="1"/>
        <end position="459"/>
    </location>
</feature>
<feature type="compositionally biased region" description="Basic and acidic residues" evidence="1">
    <location>
        <begin position="81"/>
        <end position="100"/>
    </location>
</feature>
<dbReference type="Proteomes" id="UP000515908">
    <property type="component" value="Chromosome 17"/>
</dbReference>
<feature type="region of interest" description="Disordered" evidence="1">
    <location>
        <begin position="376"/>
        <end position="399"/>
    </location>
</feature>
<dbReference type="GO" id="GO:0004843">
    <property type="term" value="F:cysteine-type deubiquitinase activity"/>
    <property type="evidence" value="ECO:0007669"/>
    <property type="project" value="InterPro"/>
</dbReference>
<keyword evidence="4" id="KW-1185">Reference proteome</keyword>
<feature type="compositionally biased region" description="Polar residues" evidence="1">
    <location>
        <begin position="385"/>
        <end position="399"/>
    </location>
</feature>
<dbReference type="PANTHER" id="PTHR21646">
    <property type="entry name" value="UBIQUITIN CARBOXYL-TERMINAL HYDROLASE"/>
    <property type="match status" value="1"/>
</dbReference>